<evidence type="ECO:0000256" key="8">
    <source>
        <dbReference type="ARBA" id="ARBA00022853"/>
    </source>
</evidence>
<keyword evidence="8" id="KW-0156">Chromatin regulator</keyword>
<feature type="domain" description="KIX" evidence="19">
    <location>
        <begin position="506"/>
        <end position="585"/>
    </location>
</feature>
<feature type="region of interest" description="Disordered" evidence="16">
    <location>
        <begin position="888"/>
        <end position="959"/>
    </location>
</feature>
<evidence type="ECO:0000256" key="15">
    <source>
        <dbReference type="PROSITE-ProRule" id="PRU00203"/>
    </source>
</evidence>
<dbReference type="SUPFAM" id="SSF47040">
    <property type="entry name" value="Kix domain of CBP (creb binding protein)"/>
    <property type="match status" value="1"/>
</dbReference>
<dbReference type="PROSITE" id="PS50014">
    <property type="entry name" value="BROMODOMAIN_2"/>
    <property type="match status" value="1"/>
</dbReference>
<feature type="domain" description="Bromo" evidence="17">
    <location>
        <begin position="987"/>
        <end position="1059"/>
    </location>
</feature>
<evidence type="ECO:0000256" key="12">
    <source>
        <dbReference type="ARBA" id="ARBA00023242"/>
    </source>
</evidence>
<feature type="compositionally biased region" description="Polar residues" evidence="16">
    <location>
        <begin position="201"/>
        <end position="223"/>
    </location>
</feature>
<feature type="region of interest" description="Disordered" evidence="16">
    <location>
        <begin position="805"/>
        <end position="836"/>
    </location>
</feature>
<keyword evidence="10 14" id="KW-0103">Bromodomain</keyword>
<comment type="caution">
    <text evidence="21">The sequence shown here is derived from an EMBL/GenBank/DDBJ whole genome shotgun (WGS) entry which is preliminary data.</text>
</comment>
<evidence type="ECO:0000256" key="5">
    <source>
        <dbReference type="ARBA" id="ARBA00022737"/>
    </source>
</evidence>
<name>A0AAV3XXR2_9GAST</name>
<keyword evidence="12" id="KW-0539">Nucleus</keyword>
<feature type="compositionally biased region" description="Polar residues" evidence="16">
    <location>
        <begin position="805"/>
        <end position="825"/>
    </location>
</feature>
<dbReference type="SMART" id="SM01250">
    <property type="entry name" value="KAT11"/>
    <property type="match status" value="1"/>
</dbReference>
<dbReference type="CDD" id="cd15802">
    <property type="entry name" value="RING_CBP-p300"/>
    <property type="match status" value="1"/>
</dbReference>
<dbReference type="Pfam" id="PF02172">
    <property type="entry name" value="KIX"/>
    <property type="match status" value="1"/>
</dbReference>
<keyword evidence="6 15" id="KW-0863">Zinc-finger</keyword>
<keyword evidence="22" id="KW-1185">Reference proteome</keyword>
<accession>A0AAV3XXR2</accession>
<evidence type="ECO:0000256" key="14">
    <source>
        <dbReference type="PROSITE-ProRule" id="PRU00035"/>
    </source>
</evidence>
<dbReference type="SMART" id="SM00297">
    <property type="entry name" value="BROMO"/>
    <property type="match status" value="1"/>
</dbReference>
<evidence type="ECO:0000313" key="22">
    <source>
        <dbReference type="Proteomes" id="UP000735302"/>
    </source>
</evidence>
<dbReference type="InterPro" id="IPR036427">
    <property type="entry name" value="Bromodomain-like_sf"/>
</dbReference>
<gene>
    <name evidence="21" type="ORF">PoB_000113700</name>
</gene>
<dbReference type="InterPro" id="IPR000197">
    <property type="entry name" value="Znf_TAZ"/>
</dbReference>
<dbReference type="InterPro" id="IPR056484">
    <property type="entry name" value="PHD_P300"/>
</dbReference>
<feature type="compositionally biased region" description="Acidic residues" evidence="16">
    <location>
        <begin position="1451"/>
        <end position="1466"/>
    </location>
</feature>
<evidence type="ECO:0000256" key="13">
    <source>
        <dbReference type="ARBA" id="ARBA00048017"/>
    </source>
</evidence>
<dbReference type="InterPro" id="IPR036529">
    <property type="entry name" value="KIX_dom_sf"/>
</dbReference>
<dbReference type="Gene3D" id="1.20.1020.10">
    <property type="entry name" value="TAZ domain"/>
    <property type="match status" value="1"/>
</dbReference>
<dbReference type="Pfam" id="PF08214">
    <property type="entry name" value="HAT_KAT11"/>
    <property type="match status" value="1"/>
</dbReference>
<evidence type="ECO:0000313" key="21">
    <source>
        <dbReference type="EMBL" id="GFN74631.1"/>
    </source>
</evidence>
<evidence type="ECO:0000256" key="1">
    <source>
        <dbReference type="ARBA" id="ARBA00004123"/>
    </source>
</evidence>
<dbReference type="CDD" id="cd15557">
    <property type="entry name" value="PHD_CBP_p300"/>
    <property type="match status" value="1"/>
</dbReference>
<dbReference type="Proteomes" id="UP000735302">
    <property type="component" value="Unassembled WGS sequence"/>
</dbReference>
<dbReference type="FunFam" id="1.10.246.20:FF:000001">
    <property type="entry name" value="E1A binding protein p300"/>
    <property type="match status" value="1"/>
</dbReference>
<dbReference type="FunFam" id="1.20.920.10:FF:000001">
    <property type="entry name" value="Histone acetyltransferase p300"/>
    <property type="match status" value="1"/>
</dbReference>
<dbReference type="InterPro" id="IPR031162">
    <property type="entry name" value="CBP_P300_HAT"/>
</dbReference>
<dbReference type="GO" id="GO:0000123">
    <property type="term" value="C:histone acetyltransferase complex"/>
    <property type="evidence" value="ECO:0007669"/>
    <property type="project" value="TreeGrafter"/>
</dbReference>
<dbReference type="SUPFAM" id="SSF57933">
    <property type="entry name" value="TAZ domain"/>
    <property type="match status" value="1"/>
</dbReference>
<dbReference type="InterPro" id="IPR010303">
    <property type="entry name" value="RING_CBP-p300"/>
</dbReference>
<evidence type="ECO:0000256" key="7">
    <source>
        <dbReference type="ARBA" id="ARBA00022833"/>
    </source>
</evidence>
<evidence type="ECO:0000256" key="10">
    <source>
        <dbReference type="ARBA" id="ARBA00023117"/>
    </source>
</evidence>
<feature type="zinc finger region" description="TAZ-type" evidence="15">
    <location>
        <begin position="278"/>
        <end position="363"/>
    </location>
</feature>
<dbReference type="CDD" id="cd05495">
    <property type="entry name" value="Bromo_cbp_like"/>
    <property type="match status" value="1"/>
</dbReference>
<evidence type="ECO:0000256" key="3">
    <source>
        <dbReference type="ARBA" id="ARBA00022679"/>
    </source>
</evidence>
<feature type="region of interest" description="Disordered" evidence="16">
    <location>
        <begin position="1440"/>
        <end position="1521"/>
    </location>
</feature>
<dbReference type="PROSITE" id="PS50134">
    <property type="entry name" value="ZF_TAZ"/>
    <property type="match status" value="1"/>
</dbReference>
<dbReference type="GO" id="GO:0045944">
    <property type="term" value="P:positive regulation of transcription by RNA polymerase II"/>
    <property type="evidence" value="ECO:0007669"/>
    <property type="project" value="TreeGrafter"/>
</dbReference>
<evidence type="ECO:0000256" key="16">
    <source>
        <dbReference type="SAM" id="MobiDB-lite"/>
    </source>
</evidence>
<dbReference type="Pfam" id="PF00439">
    <property type="entry name" value="Bromodomain"/>
    <property type="match status" value="1"/>
</dbReference>
<sequence length="1521" mass="168032">MADHQLGPPTKKPRINSPSLNTPSDNTEFNFGNLNFDGLVNELPDDLDVQGMPNDGGQVAHNTQDSNMGALSQLLSRSTATSQTSMPMAVNSVSSVQTSRSPGMVNMMNMGMGKNHMPNSLAATLANSNKVATSSHIGMNDGLVSSASFTMSAANTGMIGGVTNSVGLKPTMGNQQMISNVAGLNMGQQMPNQMMNGPTSFPNNMAQMRGLQNNATPSTSMSMPQAGMMPNPSMSQMQGHQGMPGHPNMNMPQNQPQINRPGPATGGNTSGPRQASTDPDKSKLIQQQLVLLLHAHKCQRREEVNGDQDCKLPYCRTMKNVLQHMTTCSKGKSCDVAHCASSRQIITHWKNCTRADCPVCFSLKSADKRTPAGIGVNQNSNMTAQNSQGSNVTDPATMKRAFESLGLPYNQSTAPHNTAAHPHPQMNAMQNDANQMNKQNLPNQAQQKVLMNQGTANSMGNLMSNMQGNQGPQTIQQQSGTQLANSTAQAAAMGTAPDIVKSIPVVNRKEWHVQVNQDLRNHLVHKLVQAIFPTPDPAALRDSRMKNLVAYARKVEGDMYETANNRNEYYHLLAEKIYKIQKELEEKRIQRMRGTPNAQVGNMQGQIRPVTQNGPNNTQMGNVMFNDMNNLQQPQQPNSSVMTMPMKWPQNLRATPPPGGQIPGSAHSTMTVNAALAESQQQLDALKRQQQQGNRLMMPGAAATSTHQQLLHQQLNSQAQVVSSQQQSAIQSHLNSTMVDTMNGGNQRMGGTLASVGNSIDSTAANGGKQGPGGQQSLLQQLAGPAAATPVGHSAHMNSIARTSQLNGKGSTDLSNDNSQASNDSGKSEGGKDIGQESKNLTSLLHAASPSTVSLSTVTSSQANSTCASMSSTTSSTSLATVKSEIKTEQTIDTKQEPVSEEKMEIKTETETKMEVTSVKDENEVSSPKMEGADENSQSIKSEDKSGTGGDASNNASTGTAKLRLKKVFNPDELRQAMMPIIEKLLKQEPEALAFKNPVDPVALNIPDYFDIVKKPMDLSTIKRKLDSGQYTEPWQIVDDIWLMFSNAWLYNKKTSRVYKYASKLSEVFESEIDSVMQSLGFCCGRKHVFCPQVLCCYGKQLCTIPRDSMYYSYQNRYVYCEKCFNEIPSDEVEFSEDPTQPMRKIKKDQFEKVKNDQVDYEPFIDCSECGRKWHQICALWFESIWREGWTCDACHKALGTKRKENKFTAKKLPTTKLGTYLENRINNFIRKKDTQSGEVTIRVLSSYDKTTEVKPLMKMKFGDEVPESYPYRAKAMFAFENIDGVDVCFFGMHVQEYGSSCPAPNTRRVYISYLDSVHFFRPRNLRTAVYHEILIGYLDYAKALGYTTAHIWACPPSEGDDYIFHCHPPEQKIPKPKRLQEWYKKMLDKAIIDRVVVDYKDIFKDALDSGLSSAKELAYFEGDFWPNVIEDSIRELDQEEEEKRKREEAEAAEAEAQDVVEETIDADPANQKKGEKKGQRSKKANKSKGSARKNNRKTNLPQGTNDLTTKLYNHMEKHKE</sequence>
<feature type="region of interest" description="Disordered" evidence="16">
    <location>
        <begin position="1"/>
        <end position="26"/>
    </location>
</feature>
<dbReference type="GO" id="GO:0003713">
    <property type="term" value="F:transcription coactivator activity"/>
    <property type="evidence" value="ECO:0007669"/>
    <property type="project" value="TreeGrafter"/>
</dbReference>
<keyword evidence="3" id="KW-0808">Transferase</keyword>
<dbReference type="PROSITE" id="PS51727">
    <property type="entry name" value="CBP_P300_HAT"/>
    <property type="match status" value="1"/>
</dbReference>
<feature type="domain" description="TAZ-type" evidence="18">
    <location>
        <begin position="278"/>
        <end position="363"/>
    </location>
</feature>
<feature type="compositionally biased region" description="Basic and acidic residues" evidence="16">
    <location>
        <begin position="1440"/>
        <end position="1450"/>
    </location>
</feature>
<dbReference type="Pfam" id="PF02135">
    <property type="entry name" value="zf-TAZ"/>
    <property type="match status" value="1"/>
</dbReference>
<feature type="region of interest" description="Disordered" evidence="16">
    <location>
        <begin position="742"/>
        <end position="777"/>
    </location>
</feature>
<dbReference type="EMBL" id="BLXT01000154">
    <property type="protein sequence ID" value="GFN74631.1"/>
    <property type="molecule type" value="Genomic_DNA"/>
</dbReference>
<dbReference type="InterPro" id="IPR013178">
    <property type="entry name" value="Histone_AcTrfase_Rtt109/CBP"/>
</dbReference>
<evidence type="ECO:0000256" key="6">
    <source>
        <dbReference type="ARBA" id="ARBA00022771"/>
    </source>
</evidence>
<protein>
    <recommendedName>
        <fullName evidence="2">histone acetyltransferase</fullName>
        <ecNumber evidence="2">2.3.1.48</ecNumber>
    </recommendedName>
</protein>
<organism evidence="21 22">
    <name type="scientific">Plakobranchus ocellatus</name>
    <dbReference type="NCBI Taxonomy" id="259542"/>
    <lineage>
        <taxon>Eukaryota</taxon>
        <taxon>Metazoa</taxon>
        <taxon>Spiralia</taxon>
        <taxon>Lophotrochozoa</taxon>
        <taxon>Mollusca</taxon>
        <taxon>Gastropoda</taxon>
        <taxon>Heterobranchia</taxon>
        <taxon>Euthyneura</taxon>
        <taxon>Panpulmonata</taxon>
        <taxon>Sacoglossa</taxon>
        <taxon>Placobranchoidea</taxon>
        <taxon>Plakobranchidae</taxon>
        <taxon>Plakobranchus</taxon>
    </lineage>
</organism>
<evidence type="ECO:0000259" key="18">
    <source>
        <dbReference type="PROSITE" id="PS50134"/>
    </source>
</evidence>
<feature type="region of interest" description="Disordered" evidence="16">
    <location>
        <begin position="201"/>
        <end position="281"/>
    </location>
</feature>
<feature type="region of interest" description="Disordered" evidence="16">
    <location>
        <begin position="80"/>
        <end position="100"/>
    </location>
</feature>
<feature type="compositionally biased region" description="Polar residues" evidence="16">
    <location>
        <begin position="1498"/>
        <end position="1512"/>
    </location>
</feature>
<dbReference type="PANTHER" id="PTHR13808:SF1">
    <property type="entry name" value="HISTONE ACETYLTRANSFERASE"/>
    <property type="match status" value="1"/>
</dbReference>
<evidence type="ECO:0000256" key="2">
    <source>
        <dbReference type="ARBA" id="ARBA00013184"/>
    </source>
</evidence>
<dbReference type="PANTHER" id="PTHR13808">
    <property type="entry name" value="CBP/P300-RELATED"/>
    <property type="match status" value="1"/>
</dbReference>
<dbReference type="GO" id="GO:0005634">
    <property type="term" value="C:nucleus"/>
    <property type="evidence" value="ECO:0007669"/>
    <property type="project" value="UniProtKB-SubCell"/>
</dbReference>
<feature type="compositionally biased region" description="Basic residues" evidence="16">
    <location>
        <begin position="1480"/>
        <end position="1497"/>
    </location>
</feature>
<comment type="subcellular location">
    <subcellularLocation>
        <location evidence="1">Nucleus</location>
    </subcellularLocation>
</comment>
<keyword evidence="4 15" id="KW-0479">Metal-binding</keyword>
<dbReference type="Gene3D" id="1.20.920.10">
    <property type="entry name" value="Bromodomain-like"/>
    <property type="match status" value="1"/>
</dbReference>
<dbReference type="InterPro" id="IPR013083">
    <property type="entry name" value="Znf_RING/FYVE/PHD"/>
</dbReference>
<feature type="compositionally biased region" description="Basic and acidic residues" evidence="16">
    <location>
        <begin position="826"/>
        <end position="836"/>
    </location>
</feature>
<dbReference type="Gene3D" id="2.10.110.40">
    <property type="match status" value="1"/>
</dbReference>
<dbReference type="InterPro" id="IPR038547">
    <property type="entry name" value="RING_CBP-p300_sf"/>
</dbReference>
<evidence type="ECO:0000256" key="4">
    <source>
        <dbReference type="ARBA" id="ARBA00022723"/>
    </source>
</evidence>
<keyword evidence="9" id="KW-0805">Transcription regulation</keyword>
<evidence type="ECO:0000256" key="9">
    <source>
        <dbReference type="ARBA" id="ARBA00023015"/>
    </source>
</evidence>
<evidence type="ECO:0000256" key="11">
    <source>
        <dbReference type="ARBA" id="ARBA00023163"/>
    </source>
</evidence>
<feature type="compositionally biased region" description="Basic and acidic residues" evidence="16">
    <location>
        <begin position="888"/>
        <end position="923"/>
    </location>
</feature>
<dbReference type="EC" id="2.3.1.48" evidence="2"/>
<evidence type="ECO:0000259" key="20">
    <source>
        <dbReference type="PROSITE" id="PS51727"/>
    </source>
</evidence>
<evidence type="ECO:0000259" key="17">
    <source>
        <dbReference type="PROSITE" id="PS50014"/>
    </source>
</evidence>
<dbReference type="Pfam" id="PF23570">
    <property type="entry name" value="PHD_P300"/>
    <property type="match status" value="1"/>
</dbReference>
<dbReference type="Gene3D" id="3.30.40.10">
    <property type="entry name" value="Zinc/RING finger domain, C3HC4 (zinc finger)"/>
    <property type="match status" value="1"/>
</dbReference>
<dbReference type="PROSITE" id="PS50952">
    <property type="entry name" value="KIX"/>
    <property type="match status" value="1"/>
</dbReference>
<proteinExistence type="predicted"/>
<dbReference type="GO" id="GO:0031490">
    <property type="term" value="F:chromatin DNA binding"/>
    <property type="evidence" value="ECO:0007669"/>
    <property type="project" value="TreeGrafter"/>
</dbReference>
<feature type="domain" description="CBP/p300-type HAT" evidence="20">
    <location>
        <begin position="1207"/>
        <end position="1521"/>
    </location>
</feature>
<dbReference type="GO" id="GO:0008270">
    <property type="term" value="F:zinc ion binding"/>
    <property type="evidence" value="ECO:0007669"/>
    <property type="project" value="UniProtKB-KW"/>
</dbReference>
<dbReference type="PROSITE" id="PS00633">
    <property type="entry name" value="BROMODOMAIN_1"/>
    <property type="match status" value="1"/>
</dbReference>
<dbReference type="GO" id="GO:0004402">
    <property type="term" value="F:histone acetyltransferase activity"/>
    <property type="evidence" value="ECO:0007669"/>
    <property type="project" value="InterPro"/>
</dbReference>
<dbReference type="SMART" id="SM00551">
    <property type="entry name" value="ZnF_TAZ"/>
    <property type="match status" value="1"/>
</dbReference>
<dbReference type="InterPro" id="IPR001487">
    <property type="entry name" value="Bromodomain"/>
</dbReference>
<evidence type="ECO:0000259" key="19">
    <source>
        <dbReference type="PROSITE" id="PS50952"/>
    </source>
</evidence>
<feature type="compositionally biased region" description="Low complexity" evidence="16">
    <location>
        <begin position="241"/>
        <end position="259"/>
    </location>
</feature>
<dbReference type="Pfam" id="PF06001">
    <property type="entry name" value="RING_CBP-p300"/>
    <property type="match status" value="1"/>
</dbReference>
<dbReference type="GO" id="GO:0005667">
    <property type="term" value="C:transcription regulator complex"/>
    <property type="evidence" value="ECO:0007669"/>
    <property type="project" value="TreeGrafter"/>
</dbReference>
<reference evidence="21 22" key="1">
    <citation type="journal article" date="2021" name="Elife">
        <title>Chloroplast acquisition without the gene transfer in kleptoplastic sea slugs, Plakobranchus ocellatus.</title>
        <authorList>
            <person name="Maeda T."/>
            <person name="Takahashi S."/>
            <person name="Yoshida T."/>
            <person name="Shimamura S."/>
            <person name="Takaki Y."/>
            <person name="Nagai Y."/>
            <person name="Toyoda A."/>
            <person name="Suzuki Y."/>
            <person name="Arimoto A."/>
            <person name="Ishii H."/>
            <person name="Satoh N."/>
            <person name="Nishiyama T."/>
            <person name="Hasebe M."/>
            <person name="Maruyama T."/>
            <person name="Minagawa J."/>
            <person name="Obokata J."/>
            <person name="Shigenobu S."/>
        </authorList>
    </citation>
    <scope>NUCLEOTIDE SEQUENCE [LARGE SCALE GENOMIC DNA]</scope>
</reference>
<keyword evidence="11" id="KW-0804">Transcription</keyword>
<dbReference type="InterPro" id="IPR003101">
    <property type="entry name" value="KIX_dom"/>
</dbReference>
<dbReference type="SUPFAM" id="SSF47370">
    <property type="entry name" value="Bromodomain"/>
    <property type="match status" value="1"/>
</dbReference>
<feature type="non-terminal residue" evidence="21">
    <location>
        <position position="1521"/>
    </location>
</feature>
<dbReference type="InterPro" id="IPR018359">
    <property type="entry name" value="Bromodomain_CS"/>
</dbReference>
<keyword evidence="5" id="KW-0677">Repeat</keyword>
<dbReference type="InterPro" id="IPR035898">
    <property type="entry name" value="TAZ_dom_sf"/>
</dbReference>
<feature type="compositionally biased region" description="Polar residues" evidence="16">
    <location>
        <begin position="16"/>
        <end position="26"/>
    </location>
</feature>
<dbReference type="Gene3D" id="1.10.246.20">
    <property type="entry name" value="Coactivator CBP, KIX domain"/>
    <property type="match status" value="1"/>
</dbReference>
<comment type="catalytic activity">
    <reaction evidence="13">
        <text>L-lysyl-[protein] + acetyl-CoA = N(6)-acetyl-L-lysyl-[protein] + CoA + H(+)</text>
        <dbReference type="Rhea" id="RHEA:45948"/>
        <dbReference type="Rhea" id="RHEA-COMP:9752"/>
        <dbReference type="Rhea" id="RHEA-COMP:10731"/>
        <dbReference type="ChEBI" id="CHEBI:15378"/>
        <dbReference type="ChEBI" id="CHEBI:29969"/>
        <dbReference type="ChEBI" id="CHEBI:57287"/>
        <dbReference type="ChEBI" id="CHEBI:57288"/>
        <dbReference type="ChEBI" id="CHEBI:61930"/>
        <dbReference type="EC" id="2.3.1.48"/>
    </reaction>
</comment>
<keyword evidence="7 15" id="KW-0862">Zinc</keyword>
<dbReference type="PRINTS" id="PR00503">
    <property type="entry name" value="BROMODOMAIN"/>
</dbReference>